<dbReference type="Pfam" id="PF05904">
    <property type="entry name" value="DUF863"/>
    <property type="match status" value="1"/>
</dbReference>
<proteinExistence type="predicted"/>
<dbReference type="AlphaFoldDB" id="A0AAV5LMH5"/>
<dbReference type="EMBL" id="BPVZ01000126">
    <property type="protein sequence ID" value="GKV38079.1"/>
    <property type="molecule type" value="Genomic_DNA"/>
</dbReference>
<dbReference type="InterPro" id="IPR008581">
    <property type="entry name" value="DUF863_pln"/>
</dbReference>
<feature type="compositionally biased region" description="Polar residues" evidence="1">
    <location>
        <begin position="620"/>
        <end position="629"/>
    </location>
</feature>
<evidence type="ECO:0000313" key="2">
    <source>
        <dbReference type="EMBL" id="GKV38079.1"/>
    </source>
</evidence>
<reference evidence="2 3" key="1">
    <citation type="journal article" date="2021" name="Commun. Biol.">
        <title>The genome of Shorea leprosula (Dipterocarpaceae) highlights the ecological relevance of drought in aseasonal tropical rainforests.</title>
        <authorList>
            <person name="Ng K.K.S."/>
            <person name="Kobayashi M.J."/>
            <person name="Fawcett J.A."/>
            <person name="Hatakeyama M."/>
            <person name="Paape T."/>
            <person name="Ng C.H."/>
            <person name="Ang C.C."/>
            <person name="Tnah L.H."/>
            <person name="Lee C.T."/>
            <person name="Nishiyama T."/>
            <person name="Sese J."/>
            <person name="O'Brien M.J."/>
            <person name="Copetti D."/>
            <person name="Mohd Noor M.I."/>
            <person name="Ong R.C."/>
            <person name="Putra M."/>
            <person name="Sireger I.Z."/>
            <person name="Indrioko S."/>
            <person name="Kosugi Y."/>
            <person name="Izuno A."/>
            <person name="Isagi Y."/>
            <person name="Lee S.L."/>
            <person name="Shimizu K.K."/>
        </authorList>
    </citation>
    <scope>NUCLEOTIDE SEQUENCE [LARGE SCALE GENOMIC DNA]</scope>
    <source>
        <strain evidence="2">214</strain>
    </source>
</reference>
<gene>
    <name evidence="2" type="ORF">SLEP1_g46026</name>
</gene>
<keyword evidence="3" id="KW-1185">Reference proteome</keyword>
<protein>
    <submittedName>
        <fullName evidence="2">Uncharacterized protein</fullName>
    </submittedName>
</protein>
<dbReference type="PANTHER" id="PTHR33167">
    <property type="entry name" value="TRANSCRIPTION FACTOR, PUTATIVE (DUF863)-RELATED"/>
    <property type="match status" value="1"/>
</dbReference>
<organism evidence="2 3">
    <name type="scientific">Rubroshorea leprosula</name>
    <dbReference type="NCBI Taxonomy" id="152421"/>
    <lineage>
        <taxon>Eukaryota</taxon>
        <taxon>Viridiplantae</taxon>
        <taxon>Streptophyta</taxon>
        <taxon>Embryophyta</taxon>
        <taxon>Tracheophyta</taxon>
        <taxon>Spermatophyta</taxon>
        <taxon>Magnoliopsida</taxon>
        <taxon>eudicotyledons</taxon>
        <taxon>Gunneridae</taxon>
        <taxon>Pentapetalae</taxon>
        <taxon>rosids</taxon>
        <taxon>malvids</taxon>
        <taxon>Malvales</taxon>
        <taxon>Dipterocarpaceae</taxon>
        <taxon>Rubroshorea</taxon>
    </lineage>
</organism>
<feature type="compositionally biased region" description="Basic residues" evidence="1">
    <location>
        <begin position="630"/>
        <end position="645"/>
    </location>
</feature>
<comment type="caution">
    <text evidence="2">The sequence shown here is derived from an EMBL/GenBank/DDBJ whole genome shotgun (WGS) entry which is preliminary data.</text>
</comment>
<dbReference type="PANTHER" id="PTHR33167:SF29">
    <property type="entry name" value="T28K15.14 PROTEIN"/>
    <property type="match status" value="1"/>
</dbReference>
<feature type="region of interest" description="Disordered" evidence="1">
    <location>
        <begin position="463"/>
        <end position="482"/>
    </location>
</feature>
<name>A0AAV5LMH5_9ROSI</name>
<sequence>MMKRVIAFACIHCNFTSPFRKCLCTGKNDGWYVAFQVGLRAPVGQEFLEGYAGNYHNSKPRPPDLQLLADQSVSHVGNGNTGNHLTEIPDLNCPHQSNGSDVLELRLSLNLEVDNRRKENTRTTWFNQKTSSCSPIVIDLEESDEMISIDDARHGPLDFAAPTTYFGGQHDSQVSITSDPFIFGGMKKDASHVVANMEKRKSNQDKCSTQGYVDCPGNAHNNLSAWKQPLISCEVGRIDLNKVQLDDLSCFSNDPVVAHPSTASSIGDFNRPFTAAQDPFCPTTIEGKVMSKISSETVAICQHDDDLSPASVSPKREDNRTDILVGNAKIDGIWEGGVSLKELKSVSRAQIDLCEDIGNSSQSSNENDNSIVELQNCFVHGTNPQVRCEKAEADDTVLCSDQSQITVEEHGSNSFDKHLSIAVADNDSSSGKTMQSGNPTLPASDQFSGTNFGSEVVEKFLGEQDQKSSGSSEPNPDFNKNEKLGEVDVLIEEAAQSLIKISMENSACNQNLSTKAVSNEMENEEEQPQCSFDSYELLALKLTESSADDYSVSSKPFELSDSERKDFSCKLRRGRRLKDFQRDILPGLSSLSRQEIREDINILEAVLRSREYKKMRSNVENAGSWSTPVRSRRSRVNYGGRRKCR</sequence>
<feature type="region of interest" description="Disordered" evidence="1">
    <location>
        <begin position="620"/>
        <end position="645"/>
    </location>
</feature>
<evidence type="ECO:0000313" key="3">
    <source>
        <dbReference type="Proteomes" id="UP001054252"/>
    </source>
</evidence>
<dbReference type="Proteomes" id="UP001054252">
    <property type="component" value="Unassembled WGS sequence"/>
</dbReference>
<feature type="region of interest" description="Disordered" evidence="1">
    <location>
        <begin position="426"/>
        <end position="449"/>
    </location>
</feature>
<evidence type="ECO:0000256" key="1">
    <source>
        <dbReference type="SAM" id="MobiDB-lite"/>
    </source>
</evidence>
<accession>A0AAV5LMH5</accession>